<evidence type="ECO:0000313" key="1">
    <source>
        <dbReference type="EMBL" id="GEC96393.1"/>
    </source>
</evidence>
<gene>
    <name evidence="1" type="ORF">ZRA01_24660</name>
</gene>
<reference evidence="1 2" key="1">
    <citation type="submission" date="2019-06" db="EMBL/GenBank/DDBJ databases">
        <title>Whole genome shotgun sequence of Zoogloea ramigera NBRC 15342.</title>
        <authorList>
            <person name="Hosoyama A."/>
            <person name="Uohara A."/>
            <person name="Ohji S."/>
            <person name="Ichikawa N."/>
        </authorList>
    </citation>
    <scope>NUCLEOTIDE SEQUENCE [LARGE SCALE GENOMIC DNA]</scope>
    <source>
        <strain evidence="1 2">NBRC 15342</strain>
    </source>
</reference>
<accession>A0A4Y4CYK3</accession>
<proteinExistence type="predicted"/>
<name>A0A4Y4CYK3_ZOORA</name>
<evidence type="ECO:0000313" key="2">
    <source>
        <dbReference type="Proteomes" id="UP000318422"/>
    </source>
</evidence>
<organism evidence="1 2">
    <name type="scientific">Zoogloea ramigera</name>
    <dbReference type="NCBI Taxonomy" id="350"/>
    <lineage>
        <taxon>Bacteria</taxon>
        <taxon>Pseudomonadati</taxon>
        <taxon>Pseudomonadota</taxon>
        <taxon>Betaproteobacteria</taxon>
        <taxon>Rhodocyclales</taxon>
        <taxon>Zoogloeaceae</taxon>
        <taxon>Zoogloea</taxon>
    </lineage>
</organism>
<dbReference type="Proteomes" id="UP000318422">
    <property type="component" value="Unassembled WGS sequence"/>
</dbReference>
<dbReference type="AlphaFoldDB" id="A0A4Y4CYK3"/>
<sequence length="147" mass="16331">MISNESSTMPVLRHPALLGLHYTELLGRLSLSQADVTQRLQYLACRLSMGVMENSLRQFILRRDEAYYAADCVELEERLGVLFDAGAEGCVTILRSYIEEFTNAHIRCLEAAFETGGEALPLRLLPFVPQRALPAPGLPGLKRGALR</sequence>
<keyword evidence="2" id="KW-1185">Reference proteome</keyword>
<protein>
    <submittedName>
        <fullName evidence="1">Uncharacterized protein</fullName>
    </submittedName>
</protein>
<comment type="caution">
    <text evidence="1">The sequence shown here is derived from an EMBL/GenBank/DDBJ whole genome shotgun (WGS) entry which is preliminary data.</text>
</comment>
<dbReference type="EMBL" id="BJNV01000043">
    <property type="protein sequence ID" value="GEC96393.1"/>
    <property type="molecule type" value="Genomic_DNA"/>
</dbReference>